<dbReference type="InterPro" id="IPR032675">
    <property type="entry name" value="LRR_dom_sf"/>
</dbReference>
<dbReference type="EMBL" id="JBJJXI010000148">
    <property type="protein sequence ID" value="KAL3386079.1"/>
    <property type="molecule type" value="Genomic_DNA"/>
</dbReference>
<dbReference type="Proteomes" id="UP001627154">
    <property type="component" value="Unassembled WGS sequence"/>
</dbReference>
<protein>
    <recommendedName>
        <fullName evidence="3">U2A'/phosphoprotein 32 family A C-terminal domain-containing protein</fullName>
    </recommendedName>
</protein>
<dbReference type="InterPro" id="IPR001611">
    <property type="entry name" value="Leu-rich_rpt"/>
</dbReference>
<evidence type="ECO:0008006" key="3">
    <source>
        <dbReference type="Google" id="ProtNLM"/>
    </source>
</evidence>
<sequence length="212" mass="24072">MINVVGHNCKSLDLSFNELSSLGALRDFVDLQQLVLDNNCLRNIRSLPPLPNVTTLSLNNNKIIDVESALEHIARCCPKLGYLSLLGNPGYPAAPTSAAWDEADYERFRLYVIHTLPACLRFLDSRAVTPEERLRARERGHLSRTVRPSANKTFSCRSKAEEFDEIYFRVHYTPLPTQTRDAGDLRSTFGKCHYRYSGKHSEGNRYILNSDL</sequence>
<dbReference type="SUPFAM" id="SSF52058">
    <property type="entry name" value="L domain-like"/>
    <property type="match status" value="1"/>
</dbReference>
<comment type="caution">
    <text evidence="1">The sequence shown here is derived from an EMBL/GenBank/DDBJ whole genome shotgun (WGS) entry which is preliminary data.</text>
</comment>
<keyword evidence="2" id="KW-1185">Reference proteome</keyword>
<dbReference type="PANTHER" id="PTHR46282:SF2">
    <property type="entry name" value="LEUCINE-RICH MELANOCYTE DIFFERENTIATION-ASSOCIATED PROTEIN"/>
    <property type="match status" value="1"/>
</dbReference>
<dbReference type="Gene3D" id="3.80.10.10">
    <property type="entry name" value="Ribonuclease Inhibitor"/>
    <property type="match status" value="1"/>
</dbReference>
<dbReference type="AlphaFoldDB" id="A0ABD2VZP9"/>
<gene>
    <name evidence="1" type="ORF">TKK_018298</name>
</gene>
<accession>A0ABD2VZP9</accession>
<dbReference type="PROSITE" id="PS51450">
    <property type="entry name" value="LRR"/>
    <property type="match status" value="1"/>
</dbReference>
<reference evidence="1 2" key="1">
    <citation type="journal article" date="2024" name="bioRxiv">
        <title>A reference genome for Trichogramma kaykai: A tiny desert-dwelling parasitoid wasp with competing sex-ratio distorters.</title>
        <authorList>
            <person name="Culotta J."/>
            <person name="Lindsey A.R."/>
        </authorList>
    </citation>
    <scope>NUCLEOTIDE SEQUENCE [LARGE SCALE GENOMIC DNA]</scope>
    <source>
        <strain evidence="1 2">KSX58</strain>
    </source>
</reference>
<proteinExistence type="predicted"/>
<evidence type="ECO:0000313" key="2">
    <source>
        <dbReference type="Proteomes" id="UP001627154"/>
    </source>
</evidence>
<evidence type="ECO:0000313" key="1">
    <source>
        <dbReference type="EMBL" id="KAL3386079.1"/>
    </source>
</evidence>
<dbReference type="InterPro" id="IPR043313">
    <property type="entry name" value="LRMDA"/>
</dbReference>
<name>A0ABD2VZP9_9HYME</name>
<dbReference type="PANTHER" id="PTHR46282">
    <property type="entry name" value="LEUCINE-RICH MELANOCYTE DIFFERENTIATION-ASSOCIATED PROTEIN"/>
    <property type="match status" value="1"/>
</dbReference>
<organism evidence="1 2">
    <name type="scientific">Trichogramma kaykai</name>
    <dbReference type="NCBI Taxonomy" id="54128"/>
    <lineage>
        <taxon>Eukaryota</taxon>
        <taxon>Metazoa</taxon>
        <taxon>Ecdysozoa</taxon>
        <taxon>Arthropoda</taxon>
        <taxon>Hexapoda</taxon>
        <taxon>Insecta</taxon>
        <taxon>Pterygota</taxon>
        <taxon>Neoptera</taxon>
        <taxon>Endopterygota</taxon>
        <taxon>Hymenoptera</taxon>
        <taxon>Apocrita</taxon>
        <taxon>Proctotrupomorpha</taxon>
        <taxon>Chalcidoidea</taxon>
        <taxon>Trichogrammatidae</taxon>
        <taxon>Trichogramma</taxon>
    </lineage>
</organism>